<keyword evidence="3" id="KW-0732">Signal</keyword>
<protein>
    <recommendedName>
        <fullName evidence="1">Beta-lactamase</fullName>
    </recommendedName>
    <alternativeName>
        <fullName evidence="2">Penicillinase</fullName>
    </alternativeName>
</protein>
<dbReference type="GO" id="GO:0016787">
    <property type="term" value="F:hydrolase activity"/>
    <property type="evidence" value="ECO:0007669"/>
    <property type="project" value="UniProtKB-KW"/>
</dbReference>
<dbReference type="Gene3D" id="3.40.710.10">
    <property type="entry name" value="DD-peptidase/beta-lactamase superfamily"/>
    <property type="match status" value="1"/>
</dbReference>
<feature type="chain" id="PRO_5045955833" description="Beta-lactamase" evidence="3">
    <location>
        <begin position="34"/>
        <end position="280"/>
    </location>
</feature>
<dbReference type="InterPro" id="IPR006311">
    <property type="entry name" value="TAT_signal"/>
</dbReference>
<dbReference type="EMBL" id="JAFDVD010000011">
    <property type="protein sequence ID" value="MBM6400794.1"/>
    <property type="molecule type" value="Genomic_DNA"/>
</dbReference>
<evidence type="ECO:0000256" key="1">
    <source>
        <dbReference type="ARBA" id="ARBA00018879"/>
    </source>
</evidence>
<evidence type="ECO:0000313" key="5">
    <source>
        <dbReference type="EMBL" id="MBM6400794.1"/>
    </source>
</evidence>
<organism evidence="5 6">
    <name type="scientific">Phycicoccus sonneratiae</name>
    <dbReference type="NCBI Taxonomy" id="2807628"/>
    <lineage>
        <taxon>Bacteria</taxon>
        <taxon>Bacillati</taxon>
        <taxon>Actinomycetota</taxon>
        <taxon>Actinomycetes</taxon>
        <taxon>Micrococcales</taxon>
        <taxon>Intrasporangiaceae</taxon>
        <taxon>Phycicoccus</taxon>
    </lineage>
</organism>
<accession>A0ABS2CP07</accession>
<evidence type="ECO:0000313" key="6">
    <source>
        <dbReference type="Proteomes" id="UP001430172"/>
    </source>
</evidence>
<comment type="caution">
    <text evidence="5">The sequence shown here is derived from an EMBL/GenBank/DDBJ whole genome shotgun (WGS) entry which is preliminary data.</text>
</comment>
<evidence type="ECO:0000259" key="4">
    <source>
        <dbReference type="Pfam" id="PF13354"/>
    </source>
</evidence>
<feature type="signal peptide" evidence="3">
    <location>
        <begin position="1"/>
        <end position="33"/>
    </location>
</feature>
<evidence type="ECO:0000256" key="3">
    <source>
        <dbReference type="SAM" id="SignalP"/>
    </source>
</evidence>
<dbReference type="PANTHER" id="PTHR35333:SF3">
    <property type="entry name" value="BETA-LACTAMASE-TYPE TRANSPEPTIDASE FOLD CONTAINING PROTEIN"/>
    <property type="match status" value="1"/>
</dbReference>
<dbReference type="InterPro" id="IPR045155">
    <property type="entry name" value="Beta-lactam_cat"/>
</dbReference>
<dbReference type="InterPro" id="IPR000871">
    <property type="entry name" value="Beta-lactam_class-A"/>
</dbReference>
<proteinExistence type="predicted"/>
<sequence>MGTSAPGRREVVRAGSVGIALGALGLGAAPAAAAGVDTPAQLTAALDRYMATRAGNAGLMVRDNRTGRYFAWRPPLNRHTHSTIKVLVLITTLKIMQDRGQGLTSSQKSLASRMIRSSDNDATDALVRFATLRRLRIVADQIGLRETTVHGSTVFRAPTWWGHSTSSPRDLVQTMNQLVLGTYLTSDRRAYARSLMASVTPSQTWGLGDGLPSSVHVELKNGWGPRSDGYRLNGVGHVSGQGRSFQLAFMSRSHNGYGYGQETVNRLCRIVFDALDQPLA</sequence>
<gene>
    <name evidence="5" type="ORF">JQN70_10390</name>
</gene>
<dbReference type="InterPro" id="IPR012338">
    <property type="entry name" value="Beta-lactam/transpept-like"/>
</dbReference>
<dbReference type="PROSITE" id="PS51318">
    <property type="entry name" value="TAT"/>
    <property type="match status" value="1"/>
</dbReference>
<evidence type="ECO:0000256" key="2">
    <source>
        <dbReference type="ARBA" id="ARBA00030171"/>
    </source>
</evidence>
<dbReference type="RefSeq" id="WP_204131273.1">
    <property type="nucleotide sequence ID" value="NZ_JAFDVD010000011.1"/>
</dbReference>
<name>A0ABS2CP07_9MICO</name>
<dbReference type="PANTHER" id="PTHR35333">
    <property type="entry name" value="BETA-LACTAMASE"/>
    <property type="match status" value="1"/>
</dbReference>
<reference evidence="5" key="1">
    <citation type="submission" date="2021-02" db="EMBL/GenBank/DDBJ databases">
        <title>Phycicoccus sp. MQZ13P-5T, whole genome shotgun sequence.</title>
        <authorList>
            <person name="Tuo L."/>
        </authorList>
    </citation>
    <scope>NUCLEOTIDE SEQUENCE</scope>
    <source>
        <strain evidence="5">MQZ13P-5</strain>
    </source>
</reference>
<keyword evidence="5" id="KW-0378">Hydrolase</keyword>
<dbReference type="Proteomes" id="UP001430172">
    <property type="component" value="Unassembled WGS sequence"/>
</dbReference>
<dbReference type="SUPFAM" id="SSF56601">
    <property type="entry name" value="beta-lactamase/transpeptidase-like"/>
    <property type="match status" value="1"/>
</dbReference>
<keyword evidence="6" id="KW-1185">Reference proteome</keyword>
<dbReference type="Pfam" id="PF13354">
    <property type="entry name" value="Beta-lactamase2"/>
    <property type="match status" value="1"/>
</dbReference>
<feature type="domain" description="Beta-lactamase class A catalytic" evidence="4">
    <location>
        <begin position="95"/>
        <end position="248"/>
    </location>
</feature>